<dbReference type="NCBIfam" id="TIGR03863">
    <property type="entry name" value="PQQ_ABC_bind"/>
    <property type="match status" value="1"/>
</dbReference>
<keyword evidence="3" id="KW-0813">Transport</keyword>
<evidence type="ECO:0000256" key="1">
    <source>
        <dbReference type="ARBA" id="ARBA00010062"/>
    </source>
</evidence>
<feature type="domain" description="Leucine-binding protein" evidence="4">
    <location>
        <begin position="44"/>
        <end position="212"/>
    </location>
</feature>
<dbReference type="InterPro" id="IPR028082">
    <property type="entry name" value="Peripla_BP_I"/>
</dbReference>
<dbReference type="PANTHER" id="PTHR30483:SF6">
    <property type="entry name" value="PERIPLASMIC BINDING PROTEIN OF ABC TRANSPORTER FOR NATURAL AMINO ACIDS"/>
    <property type="match status" value="1"/>
</dbReference>
<keyword evidence="2" id="KW-0732">Signal</keyword>
<accession>A0ABX2CLX4</accession>
<dbReference type="PANTHER" id="PTHR30483">
    <property type="entry name" value="LEUCINE-SPECIFIC-BINDING PROTEIN"/>
    <property type="match status" value="1"/>
</dbReference>
<reference evidence="5" key="1">
    <citation type="submission" date="2020-05" db="EMBL/GenBank/DDBJ databases">
        <title>Nod-independent and nitrogen-fixing Bradyrhizobium aeschynomene sp. nov. isolated from nodules of Aeschynomene indica.</title>
        <authorList>
            <person name="Zhang Z."/>
        </authorList>
    </citation>
    <scope>NUCLEOTIDE SEQUENCE</scope>
    <source>
        <strain evidence="5">83012</strain>
    </source>
</reference>
<evidence type="ECO:0000313" key="6">
    <source>
        <dbReference type="Proteomes" id="UP000886476"/>
    </source>
</evidence>
<keyword evidence="6" id="KW-1185">Reference proteome</keyword>
<dbReference type="Gene3D" id="3.40.50.2300">
    <property type="match status" value="2"/>
</dbReference>
<name>A0ABX2CLX4_9BRAD</name>
<dbReference type="SUPFAM" id="SSF53822">
    <property type="entry name" value="Periplasmic binding protein-like I"/>
    <property type="match status" value="1"/>
</dbReference>
<evidence type="ECO:0000313" key="5">
    <source>
        <dbReference type="EMBL" id="NPU69128.1"/>
    </source>
</evidence>
<proteinExistence type="inferred from homology"/>
<evidence type="ECO:0000256" key="3">
    <source>
        <dbReference type="ARBA" id="ARBA00022970"/>
    </source>
</evidence>
<dbReference type="EMBL" id="JABFDN010000014">
    <property type="protein sequence ID" value="NPU69128.1"/>
    <property type="molecule type" value="Genomic_DNA"/>
</dbReference>
<dbReference type="Pfam" id="PF13458">
    <property type="entry name" value="Peripla_BP_6"/>
    <property type="match status" value="1"/>
</dbReference>
<evidence type="ECO:0000256" key="2">
    <source>
        <dbReference type="ARBA" id="ARBA00022729"/>
    </source>
</evidence>
<evidence type="ECO:0000259" key="4">
    <source>
        <dbReference type="Pfam" id="PF13458"/>
    </source>
</evidence>
<dbReference type="InterPro" id="IPR051010">
    <property type="entry name" value="BCAA_transport"/>
</dbReference>
<keyword evidence="3" id="KW-0029">Amino-acid transport</keyword>
<comment type="similarity">
    <text evidence="1">Belongs to the leucine-binding protein family.</text>
</comment>
<dbReference type="InterPro" id="IPR028081">
    <property type="entry name" value="Leu-bd"/>
</dbReference>
<protein>
    <submittedName>
        <fullName evidence="5">ABC transporter substrate-binding protein</fullName>
    </submittedName>
</protein>
<dbReference type="Proteomes" id="UP000886476">
    <property type="component" value="Unassembled WGS sequence"/>
</dbReference>
<sequence>MGGHVVLGVLARSLIGAVGLVAVATASRAAEPIDIAIGYLGRAGVPQTLSPLDQPAADDGVAGAKLAIEDNNTTGKFLNQRFTLVDRRVKDDEDAAQAANELAAKTGFILADLPADALLKVADSLRGRGITLLNVGATDDRLREQDCRANVIHVAPTRSMLADGLAQYLVWKQWKRWLLVTGSHDKDKLFADALRRAATRFGAKIVEERTFEDTGGARRTDSGVTLIQRQMPVFTQKAPAYDVLVAADESEVFANYLPYRTWDARPVAGSAGLRPASWDPAQDQWGATQLQNRFMKLASRRMDALDMQAWMAVRMVGEAASRTNSGDTKAMSDYLKGPNFTIAAFKGTRLSLRDWNLQLRQPILLADGRMIVSVSPQEGFLHQVSELDTLGVDRPETKCKLQ</sequence>
<gene>
    <name evidence="5" type="ORF">HL667_29275</name>
</gene>
<dbReference type="InterPro" id="IPR022478">
    <property type="entry name" value="ABC_transptr_sub-bd_PQQ"/>
</dbReference>
<comment type="caution">
    <text evidence="5">The sequence shown here is derived from an EMBL/GenBank/DDBJ whole genome shotgun (WGS) entry which is preliminary data.</text>
</comment>
<dbReference type="CDD" id="cd06268">
    <property type="entry name" value="PBP1_ABC_transporter_LIVBP-like"/>
    <property type="match status" value="1"/>
</dbReference>
<dbReference type="RefSeq" id="WP_172114173.1">
    <property type="nucleotide sequence ID" value="NZ_JABFDM010000003.1"/>
</dbReference>
<organism evidence="5 6">
    <name type="scientific">Bradyrhizobium aeschynomenes</name>
    <dbReference type="NCBI Taxonomy" id="2734909"/>
    <lineage>
        <taxon>Bacteria</taxon>
        <taxon>Pseudomonadati</taxon>
        <taxon>Pseudomonadota</taxon>
        <taxon>Alphaproteobacteria</taxon>
        <taxon>Hyphomicrobiales</taxon>
        <taxon>Nitrobacteraceae</taxon>
        <taxon>Bradyrhizobium</taxon>
    </lineage>
</organism>